<dbReference type="Gene3D" id="2.40.50.140">
    <property type="entry name" value="Nucleic acid-binding proteins"/>
    <property type="match status" value="1"/>
</dbReference>
<evidence type="ECO:0000256" key="2">
    <source>
        <dbReference type="ARBA" id="ARBA00021310"/>
    </source>
</evidence>
<evidence type="ECO:0000313" key="9">
    <source>
        <dbReference type="EMBL" id="MFL0251176.1"/>
    </source>
</evidence>
<gene>
    <name evidence="7 9" type="primary">recO</name>
    <name evidence="9" type="ORF">ACJDT4_12140</name>
</gene>
<protein>
    <recommendedName>
        <fullName evidence="2 7">DNA repair protein RecO</fullName>
    </recommendedName>
    <alternativeName>
        <fullName evidence="6 7">Recombination protein O</fullName>
    </alternativeName>
</protein>
<sequence>MAVFKSRGVVIKSQNLNENDKLIWIFTEKLGKISAIARGAQKNRSKYLPITINFCFGDYVFFKGKSMFILNEGEIIDSFQGFLNDLDILTYASYLCELIDISMVEGESSRDLFREFVSTFYLMKNKVGELETLARAFELKLMRYTGYSLNFGHCAKCKKRISSSNYISYKYYGFLCDDCAKEGGRSITPASYGALNYLNRTPIGNIYKVNLNKNIKKEIYEILNEFISQDYAKKPKSLEILSLMNKE</sequence>
<dbReference type="InterPro" id="IPR003717">
    <property type="entry name" value="RecO"/>
</dbReference>
<evidence type="ECO:0000313" key="10">
    <source>
        <dbReference type="Proteomes" id="UP001623592"/>
    </source>
</evidence>
<dbReference type="InterPro" id="IPR022572">
    <property type="entry name" value="DNA_rep/recomb_RecO_N"/>
</dbReference>
<organism evidence="9 10">
    <name type="scientific">Clostridium neuense</name>
    <dbReference type="NCBI Taxonomy" id="1728934"/>
    <lineage>
        <taxon>Bacteria</taxon>
        <taxon>Bacillati</taxon>
        <taxon>Bacillota</taxon>
        <taxon>Clostridia</taxon>
        <taxon>Eubacteriales</taxon>
        <taxon>Clostridiaceae</taxon>
        <taxon>Clostridium</taxon>
    </lineage>
</organism>
<dbReference type="SUPFAM" id="SSF50249">
    <property type="entry name" value="Nucleic acid-binding proteins"/>
    <property type="match status" value="1"/>
</dbReference>
<evidence type="ECO:0000256" key="5">
    <source>
        <dbReference type="ARBA" id="ARBA00023204"/>
    </source>
</evidence>
<proteinExistence type="inferred from homology"/>
<evidence type="ECO:0000256" key="6">
    <source>
        <dbReference type="ARBA" id="ARBA00033409"/>
    </source>
</evidence>
<dbReference type="InterPro" id="IPR042242">
    <property type="entry name" value="RecO_C"/>
</dbReference>
<feature type="domain" description="DNA replication/recombination mediator RecO N-terminal" evidence="8">
    <location>
        <begin position="1"/>
        <end position="79"/>
    </location>
</feature>
<dbReference type="Gene3D" id="1.20.1440.120">
    <property type="entry name" value="Recombination protein O, C-terminal domain"/>
    <property type="match status" value="1"/>
</dbReference>
<dbReference type="RefSeq" id="WP_406787945.1">
    <property type="nucleotide sequence ID" value="NZ_JBJIAA010000009.1"/>
</dbReference>
<keyword evidence="4 7" id="KW-0233">DNA recombination</keyword>
<dbReference type="InterPro" id="IPR012340">
    <property type="entry name" value="NA-bd_OB-fold"/>
</dbReference>
<comment type="caution">
    <text evidence="9">The sequence shown here is derived from an EMBL/GenBank/DDBJ whole genome shotgun (WGS) entry which is preliminary data.</text>
</comment>
<comment type="similarity">
    <text evidence="1 7">Belongs to the RecO family.</text>
</comment>
<reference evidence="9 10" key="1">
    <citation type="submission" date="2024-11" db="EMBL/GenBank/DDBJ databases">
        <authorList>
            <person name="Heng Y.C."/>
            <person name="Lim A.C.H."/>
            <person name="Lee J.K.Y."/>
            <person name="Kittelmann S."/>
        </authorList>
    </citation>
    <scope>NUCLEOTIDE SEQUENCE [LARGE SCALE GENOMIC DNA]</scope>
    <source>
        <strain evidence="9 10">WILCCON 0114</strain>
    </source>
</reference>
<evidence type="ECO:0000256" key="1">
    <source>
        <dbReference type="ARBA" id="ARBA00007452"/>
    </source>
</evidence>
<dbReference type="SUPFAM" id="SSF57863">
    <property type="entry name" value="ArfGap/RecO-like zinc finger"/>
    <property type="match status" value="1"/>
</dbReference>
<dbReference type="PANTHER" id="PTHR33991">
    <property type="entry name" value="DNA REPAIR PROTEIN RECO"/>
    <property type="match status" value="1"/>
</dbReference>
<evidence type="ECO:0000256" key="3">
    <source>
        <dbReference type="ARBA" id="ARBA00022763"/>
    </source>
</evidence>
<dbReference type="Pfam" id="PF11967">
    <property type="entry name" value="RecO_N"/>
    <property type="match status" value="1"/>
</dbReference>
<keyword evidence="5 7" id="KW-0234">DNA repair</keyword>
<evidence type="ECO:0000259" key="8">
    <source>
        <dbReference type="Pfam" id="PF11967"/>
    </source>
</evidence>
<dbReference type="InterPro" id="IPR037278">
    <property type="entry name" value="ARFGAP/RecO"/>
</dbReference>
<evidence type="ECO:0000256" key="7">
    <source>
        <dbReference type="HAMAP-Rule" id="MF_00201"/>
    </source>
</evidence>
<dbReference type="Proteomes" id="UP001623592">
    <property type="component" value="Unassembled WGS sequence"/>
</dbReference>
<dbReference type="PANTHER" id="PTHR33991:SF1">
    <property type="entry name" value="DNA REPAIR PROTEIN RECO"/>
    <property type="match status" value="1"/>
</dbReference>
<dbReference type="Pfam" id="PF02565">
    <property type="entry name" value="RecO_C"/>
    <property type="match status" value="1"/>
</dbReference>
<accession>A0ABW8TFS2</accession>
<keyword evidence="3 7" id="KW-0227">DNA damage</keyword>
<dbReference type="HAMAP" id="MF_00201">
    <property type="entry name" value="RecO"/>
    <property type="match status" value="1"/>
</dbReference>
<dbReference type="EMBL" id="JBJIAA010000009">
    <property type="protein sequence ID" value="MFL0251176.1"/>
    <property type="molecule type" value="Genomic_DNA"/>
</dbReference>
<comment type="function">
    <text evidence="7">Involved in DNA repair and RecF pathway recombination.</text>
</comment>
<dbReference type="NCBIfam" id="TIGR00613">
    <property type="entry name" value="reco"/>
    <property type="match status" value="1"/>
</dbReference>
<name>A0ABW8TFS2_9CLOT</name>
<keyword evidence="10" id="KW-1185">Reference proteome</keyword>
<evidence type="ECO:0000256" key="4">
    <source>
        <dbReference type="ARBA" id="ARBA00023172"/>
    </source>
</evidence>